<feature type="region of interest" description="Disordered" evidence="1">
    <location>
        <begin position="170"/>
        <end position="194"/>
    </location>
</feature>
<accession>A0ABR0KDF8</accession>
<organism evidence="2 3">
    <name type="scientific">Lithohypha guttulata</name>
    <dbReference type="NCBI Taxonomy" id="1690604"/>
    <lineage>
        <taxon>Eukaryota</taxon>
        <taxon>Fungi</taxon>
        <taxon>Dikarya</taxon>
        <taxon>Ascomycota</taxon>
        <taxon>Pezizomycotina</taxon>
        <taxon>Eurotiomycetes</taxon>
        <taxon>Chaetothyriomycetidae</taxon>
        <taxon>Chaetothyriales</taxon>
        <taxon>Trichomeriaceae</taxon>
        <taxon>Lithohypha</taxon>
    </lineage>
</organism>
<feature type="compositionally biased region" description="Polar residues" evidence="1">
    <location>
        <begin position="13"/>
        <end position="27"/>
    </location>
</feature>
<evidence type="ECO:0000313" key="2">
    <source>
        <dbReference type="EMBL" id="KAK5093121.1"/>
    </source>
</evidence>
<keyword evidence="3" id="KW-1185">Reference proteome</keyword>
<feature type="compositionally biased region" description="Basic and acidic residues" evidence="1">
    <location>
        <begin position="95"/>
        <end position="110"/>
    </location>
</feature>
<sequence length="346" mass="39496">MPADNYIIRYKTQESNSMSGYNKNQNEAGRGEDSESEDSEPDVPVNAPLQAYLGLPGFNPPLRHPPMRPTAQENQGLFFPQPPPGYSFQNTSSSDPEKARKTRELVEKMNKTKTRPNTKKYYENNGSIEQPQDGKNVKRDKKDKCLTCISQGAACHGTEITGGSCRICKGRVDKTKPASNDKEDTKPSLKPKAQRTCRWKQPDKNIWTYKDHQQRYDPDRTIYKNTKLGRLQREMRKQKLWPNVWDLAPQSHEGQILRWIAAGMVNSGGLSNDPRANLDAMMEVTMRRMSYVARASNIPDQRIRQEVVAAVNEIYLRLLLAREDGTSFTEQQIRALLPENHPRKHG</sequence>
<evidence type="ECO:0000256" key="1">
    <source>
        <dbReference type="SAM" id="MobiDB-lite"/>
    </source>
</evidence>
<comment type="caution">
    <text evidence="2">The sequence shown here is derived from an EMBL/GenBank/DDBJ whole genome shotgun (WGS) entry which is preliminary data.</text>
</comment>
<dbReference type="Proteomes" id="UP001345013">
    <property type="component" value="Unassembled WGS sequence"/>
</dbReference>
<proteinExistence type="predicted"/>
<feature type="compositionally biased region" description="Basic and acidic residues" evidence="1">
    <location>
        <begin position="170"/>
        <end position="187"/>
    </location>
</feature>
<dbReference type="EMBL" id="JAVRRG010000047">
    <property type="protein sequence ID" value="KAK5093121.1"/>
    <property type="molecule type" value="Genomic_DNA"/>
</dbReference>
<reference evidence="2 3" key="1">
    <citation type="submission" date="2023-08" db="EMBL/GenBank/DDBJ databases">
        <title>Black Yeasts Isolated from many extreme environments.</title>
        <authorList>
            <person name="Coleine C."/>
            <person name="Stajich J.E."/>
            <person name="Selbmann L."/>
        </authorList>
    </citation>
    <scope>NUCLEOTIDE SEQUENCE [LARGE SCALE GENOMIC DNA]</scope>
    <source>
        <strain evidence="2 3">CCFEE 5885</strain>
    </source>
</reference>
<name>A0ABR0KDF8_9EURO</name>
<feature type="region of interest" description="Disordered" evidence="1">
    <location>
        <begin position="1"/>
        <end position="139"/>
    </location>
</feature>
<feature type="compositionally biased region" description="Pro residues" evidence="1">
    <location>
        <begin position="58"/>
        <end position="68"/>
    </location>
</feature>
<gene>
    <name evidence="2" type="ORF">LTR24_004524</name>
</gene>
<evidence type="ECO:0000313" key="3">
    <source>
        <dbReference type="Proteomes" id="UP001345013"/>
    </source>
</evidence>
<protein>
    <submittedName>
        <fullName evidence="2">Uncharacterized protein</fullName>
    </submittedName>
</protein>